<feature type="non-terminal residue" evidence="2">
    <location>
        <position position="1"/>
    </location>
</feature>
<dbReference type="STRING" id="282301.A0A267E0Z9"/>
<comment type="caution">
    <text evidence="2">The sequence shown here is derived from an EMBL/GenBank/DDBJ whole genome shotgun (WGS) entry which is preliminary data.</text>
</comment>
<dbReference type="SUPFAM" id="SSF53335">
    <property type="entry name" value="S-adenosyl-L-methionine-dependent methyltransferases"/>
    <property type="match status" value="1"/>
</dbReference>
<organism evidence="2 3">
    <name type="scientific">Macrostomum lignano</name>
    <dbReference type="NCBI Taxonomy" id="282301"/>
    <lineage>
        <taxon>Eukaryota</taxon>
        <taxon>Metazoa</taxon>
        <taxon>Spiralia</taxon>
        <taxon>Lophotrochozoa</taxon>
        <taxon>Platyhelminthes</taxon>
        <taxon>Rhabditophora</taxon>
        <taxon>Macrostomorpha</taxon>
        <taxon>Macrostomida</taxon>
        <taxon>Macrostomidae</taxon>
        <taxon>Macrostomum</taxon>
    </lineage>
</organism>
<sequence>SSLAGISPRLSGLLDRLDRLLDQLWWSVDFAWTDALLVRPWRGRVAAEDADCLIEAIDACLNAAVSGRPLPAESIGTQLHLDELFSCLSDIAEQTAVFNPPPPSRSASNQYRRLRPKKRHEAERLLAYIGESGLAGGSGDSSSSSSSLILLDVGAGVGRFGRLLSSQFPDTRTLLIDRDARLLASSDADATLCLELRPGRDCRLAVESALDRLSAGMDNSSPVLALGQHACGSLSNTLVDLFASSQRLRSLICLPCCYHKSAHSAPVSAALSRLPGLARLFASVPARRLACQERLETLLLLPLGATGRTRLQARIDATLRRAALQLAARPDADRLLRRIRPPAADGDFAAYLAALDEAAGRHDNGDVDWPTIRGRLLTVWETETRTGDLRLAELVYRLQTLLRPVLEFVLLVDFQLYLRERGVAAELLQLFSPELSPRCLAIVAKKS</sequence>
<feature type="domain" description="Methyltransferase" evidence="1">
    <location>
        <begin position="117"/>
        <end position="260"/>
    </location>
</feature>
<dbReference type="OrthoDB" id="17366at2759"/>
<reference evidence="2 3" key="1">
    <citation type="submission" date="2017-06" db="EMBL/GenBank/DDBJ databases">
        <title>A platform for efficient transgenesis in Macrostomum lignano, a flatworm model organism for stem cell research.</title>
        <authorList>
            <person name="Berezikov E."/>
        </authorList>
    </citation>
    <scope>NUCLEOTIDE SEQUENCE [LARGE SCALE GENOMIC DNA]</scope>
    <source>
        <strain evidence="2">DV1</strain>
        <tissue evidence="2">Whole organism</tissue>
    </source>
</reference>
<name>A0A267E0Z9_9PLAT</name>
<accession>A0A267E0Z9</accession>
<dbReference type="InterPro" id="IPR025714">
    <property type="entry name" value="Methyltranfer_dom"/>
</dbReference>
<dbReference type="PANTHER" id="PTHR12496">
    <property type="entry name" value="CGI-41 METHYLTRANSFERASE"/>
    <property type="match status" value="1"/>
</dbReference>
<dbReference type="EMBL" id="NIVC01002924">
    <property type="protein sequence ID" value="PAA54362.1"/>
    <property type="molecule type" value="Genomic_DNA"/>
</dbReference>
<dbReference type="Pfam" id="PF13679">
    <property type="entry name" value="Methyltransf_32"/>
    <property type="match status" value="1"/>
</dbReference>
<dbReference type="PANTHER" id="PTHR12496:SF0">
    <property type="entry name" value="METHYLTRANSFERASE DOMAIN-CONTAINING PROTEIN"/>
    <property type="match status" value="1"/>
</dbReference>
<evidence type="ECO:0000313" key="3">
    <source>
        <dbReference type="Proteomes" id="UP000215902"/>
    </source>
</evidence>
<dbReference type="InterPro" id="IPR052220">
    <property type="entry name" value="METTL25"/>
</dbReference>
<protein>
    <recommendedName>
        <fullName evidence="1">Methyltransferase domain-containing protein</fullName>
    </recommendedName>
</protein>
<evidence type="ECO:0000259" key="1">
    <source>
        <dbReference type="Pfam" id="PF13679"/>
    </source>
</evidence>
<dbReference type="Proteomes" id="UP000215902">
    <property type="component" value="Unassembled WGS sequence"/>
</dbReference>
<dbReference type="AlphaFoldDB" id="A0A267E0Z9"/>
<keyword evidence="3" id="KW-1185">Reference proteome</keyword>
<evidence type="ECO:0000313" key="2">
    <source>
        <dbReference type="EMBL" id="PAA54362.1"/>
    </source>
</evidence>
<proteinExistence type="predicted"/>
<dbReference type="InterPro" id="IPR029063">
    <property type="entry name" value="SAM-dependent_MTases_sf"/>
</dbReference>
<gene>
    <name evidence="2" type="ORF">BOX15_Mlig009456g4</name>
</gene>